<dbReference type="AlphaFoldDB" id="A0A7N0TGU1"/>
<keyword evidence="2" id="KW-1185">Reference proteome</keyword>
<dbReference type="GO" id="GO:0005741">
    <property type="term" value="C:mitochondrial outer membrane"/>
    <property type="evidence" value="ECO:0007669"/>
    <property type="project" value="TreeGrafter"/>
</dbReference>
<organism evidence="1 2">
    <name type="scientific">Kalanchoe fedtschenkoi</name>
    <name type="common">Lavender scallops</name>
    <name type="synonym">South American air plant</name>
    <dbReference type="NCBI Taxonomy" id="63787"/>
    <lineage>
        <taxon>Eukaryota</taxon>
        <taxon>Viridiplantae</taxon>
        <taxon>Streptophyta</taxon>
        <taxon>Embryophyta</taxon>
        <taxon>Tracheophyta</taxon>
        <taxon>Spermatophyta</taxon>
        <taxon>Magnoliopsida</taxon>
        <taxon>eudicotyledons</taxon>
        <taxon>Gunneridae</taxon>
        <taxon>Pentapetalae</taxon>
        <taxon>Saxifragales</taxon>
        <taxon>Crassulaceae</taxon>
        <taxon>Kalanchoe</taxon>
    </lineage>
</organism>
<dbReference type="EnsemblPlants" id="Kaladp0037s0043.1.v1.1">
    <property type="protein sequence ID" value="Kaladp0037s0043.1.v1.1.CDS.1"/>
    <property type="gene ID" value="Kaladp0037s0043.v1.1"/>
</dbReference>
<name>A0A7N0TGU1_KALFE</name>
<dbReference type="Pfam" id="PF06258">
    <property type="entry name" value="Mito_fiss_Elm1"/>
    <property type="match status" value="1"/>
</dbReference>
<dbReference type="GO" id="GO:0000266">
    <property type="term" value="P:mitochondrial fission"/>
    <property type="evidence" value="ECO:0007669"/>
    <property type="project" value="TreeGrafter"/>
</dbReference>
<dbReference type="InterPro" id="IPR009367">
    <property type="entry name" value="Elm1-like"/>
</dbReference>
<evidence type="ECO:0000313" key="1">
    <source>
        <dbReference type="EnsemblPlants" id="Kaladp0037s0043.1.v1.1.CDS.1"/>
    </source>
</evidence>
<protein>
    <submittedName>
        <fullName evidence="1">Uncharacterized protein</fullName>
    </submittedName>
</protein>
<dbReference type="Gramene" id="Kaladp0037s0043.1.v1.1">
    <property type="protein sequence ID" value="Kaladp0037s0043.1.v1.1.CDS.1"/>
    <property type="gene ID" value="Kaladp0037s0043.v1.1"/>
</dbReference>
<reference evidence="1" key="1">
    <citation type="submission" date="2021-01" db="UniProtKB">
        <authorList>
            <consortium name="EnsemblPlants"/>
        </authorList>
    </citation>
    <scope>IDENTIFICATION</scope>
</reference>
<dbReference type="PANTHER" id="PTHR33986">
    <property type="entry name" value="OS02G0535700 PROTEIN"/>
    <property type="match status" value="1"/>
</dbReference>
<evidence type="ECO:0000313" key="2">
    <source>
        <dbReference type="Proteomes" id="UP000594263"/>
    </source>
</evidence>
<dbReference type="Proteomes" id="UP000594263">
    <property type="component" value="Unplaced"/>
</dbReference>
<accession>A0A7N0TGU1</accession>
<sequence length="117" mass="13354">MSYWWWLLEGTPFLLQDPCGDWLLRKFFLSRFNTHGLVWRGLDLVIALRHDYHSLTLQAQVQVSRFIQSKNAVLTIGALNHIDSAALCCAAISWNEEFSPLPKPLILVNIGGPTRSF</sequence>
<dbReference type="PANTHER" id="PTHR33986:SF15">
    <property type="entry name" value="MITOCHONDRIAL FISSION PROTEIN ELM1"/>
    <property type="match status" value="1"/>
</dbReference>
<proteinExistence type="predicted"/>